<keyword evidence="3 7" id="KW-0812">Transmembrane</keyword>
<feature type="region of interest" description="Disordered" evidence="6">
    <location>
        <begin position="871"/>
        <end position="895"/>
    </location>
</feature>
<feature type="region of interest" description="Disordered" evidence="6">
    <location>
        <begin position="910"/>
        <end position="938"/>
    </location>
</feature>
<reference evidence="8 9" key="1">
    <citation type="journal article" date="2023" name="PLoS ONE">
        <title>Cytospora paraplurivora sp. nov. isolated from orchards with fruit tree decline syndrome in Ontario, Canada.</title>
        <authorList>
            <person name="Ilyukhin E."/>
            <person name="Nguyen H.D.T."/>
            <person name="Castle A.J."/>
            <person name="Ellouze W."/>
        </authorList>
    </citation>
    <scope>NUCLEOTIDE SEQUENCE [LARGE SCALE GENOMIC DNA]</scope>
    <source>
        <strain evidence="8 9">FDS-564</strain>
    </source>
</reference>
<feature type="region of interest" description="Disordered" evidence="6">
    <location>
        <begin position="957"/>
        <end position="991"/>
    </location>
</feature>
<comment type="caution">
    <text evidence="8">The sequence shown here is derived from an EMBL/GenBank/DDBJ whole genome shotgun (WGS) entry which is preliminary data.</text>
</comment>
<dbReference type="AlphaFoldDB" id="A0AAN9UD57"/>
<keyword evidence="4 7" id="KW-1133">Transmembrane helix</keyword>
<comment type="subcellular location">
    <subcellularLocation>
        <location evidence="1">Membrane</location>
        <topology evidence="1">Multi-pass membrane protein</topology>
    </subcellularLocation>
</comment>
<evidence type="ECO:0000256" key="2">
    <source>
        <dbReference type="ARBA" id="ARBA00009824"/>
    </source>
</evidence>
<dbReference type="Pfam" id="PF05277">
    <property type="entry name" value="DUF726"/>
    <property type="match status" value="1"/>
</dbReference>
<dbReference type="GO" id="GO:0016020">
    <property type="term" value="C:membrane"/>
    <property type="evidence" value="ECO:0007669"/>
    <property type="project" value="UniProtKB-SubCell"/>
</dbReference>
<dbReference type="InterPro" id="IPR029058">
    <property type="entry name" value="AB_hydrolase_fold"/>
</dbReference>
<evidence type="ECO:0000256" key="3">
    <source>
        <dbReference type="ARBA" id="ARBA00022692"/>
    </source>
</evidence>
<keyword evidence="5 7" id="KW-0472">Membrane</keyword>
<accession>A0AAN9UD57</accession>
<feature type="compositionally biased region" description="Basic and acidic residues" evidence="6">
    <location>
        <begin position="146"/>
        <end position="156"/>
    </location>
</feature>
<gene>
    <name evidence="8" type="ORF">SLS53_002966</name>
</gene>
<feature type="region of interest" description="Disordered" evidence="6">
    <location>
        <begin position="22"/>
        <end position="157"/>
    </location>
</feature>
<feature type="compositionally biased region" description="Basic and acidic residues" evidence="6">
    <location>
        <begin position="73"/>
        <end position="121"/>
    </location>
</feature>
<feature type="region of interest" description="Disordered" evidence="6">
    <location>
        <begin position="351"/>
        <end position="400"/>
    </location>
</feature>
<evidence type="ECO:0000256" key="4">
    <source>
        <dbReference type="ARBA" id="ARBA00022989"/>
    </source>
</evidence>
<evidence type="ECO:0008006" key="10">
    <source>
        <dbReference type="Google" id="ProtNLM"/>
    </source>
</evidence>
<dbReference type="PANTHER" id="PTHR17920">
    <property type="entry name" value="TRANSMEMBRANE AND COILED-COIL DOMAIN-CONTAINING PROTEIN 4 TMCO4"/>
    <property type="match status" value="1"/>
</dbReference>
<feature type="transmembrane region" description="Helical" evidence="7">
    <location>
        <begin position="503"/>
        <end position="528"/>
    </location>
</feature>
<comment type="similarity">
    <text evidence="2">Belongs to the TMCO4 family.</text>
</comment>
<evidence type="ECO:0000256" key="7">
    <source>
        <dbReference type="SAM" id="Phobius"/>
    </source>
</evidence>
<dbReference type="Proteomes" id="UP001320245">
    <property type="component" value="Unassembled WGS sequence"/>
</dbReference>
<evidence type="ECO:0000256" key="1">
    <source>
        <dbReference type="ARBA" id="ARBA00004141"/>
    </source>
</evidence>
<dbReference type="EMBL" id="JAJSPL020000008">
    <property type="protein sequence ID" value="KAK7745468.1"/>
    <property type="molecule type" value="Genomic_DNA"/>
</dbReference>
<organism evidence="8 9">
    <name type="scientific">Cytospora paraplurivora</name>
    <dbReference type="NCBI Taxonomy" id="2898453"/>
    <lineage>
        <taxon>Eukaryota</taxon>
        <taxon>Fungi</taxon>
        <taxon>Dikarya</taxon>
        <taxon>Ascomycota</taxon>
        <taxon>Pezizomycotina</taxon>
        <taxon>Sordariomycetes</taxon>
        <taxon>Sordariomycetidae</taxon>
        <taxon>Diaporthales</taxon>
        <taxon>Cytosporaceae</taxon>
        <taxon>Cytospora</taxon>
    </lineage>
</organism>
<proteinExistence type="inferred from homology"/>
<dbReference type="InterPro" id="IPR007941">
    <property type="entry name" value="DUF726"/>
</dbReference>
<feature type="compositionally biased region" description="Low complexity" evidence="6">
    <location>
        <begin position="42"/>
        <end position="55"/>
    </location>
</feature>
<evidence type="ECO:0000313" key="9">
    <source>
        <dbReference type="Proteomes" id="UP001320245"/>
    </source>
</evidence>
<keyword evidence="9" id="KW-1185">Reference proteome</keyword>
<feature type="region of interest" description="Disordered" evidence="6">
    <location>
        <begin position="1025"/>
        <end position="1087"/>
    </location>
</feature>
<dbReference type="PANTHER" id="PTHR17920:SF3">
    <property type="entry name" value="TRANSMEMBRANE AND COILED-COIL DOMAIN-CONTAINING PROTEIN 4"/>
    <property type="match status" value="1"/>
</dbReference>
<dbReference type="SUPFAM" id="SSF53474">
    <property type="entry name" value="alpha/beta-Hydrolases"/>
    <property type="match status" value="1"/>
</dbReference>
<feature type="compositionally biased region" description="Polar residues" evidence="6">
    <location>
        <begin position="1038"/>
        <end position="1048"/>
    </location>
</feature>
<evidence type="ECO:0000313" key="8">
    <source>
        <dbReference type="EMBL" id="KAK7745468.1"/>
    </source>
</evidence>
<evidence type="ECO:0000256" key="5">
    <source>
        <dbReference type="ARBA" id="ARBA00023136"/>
    </source>
</evidence>
<name>A0AAN9UD57_9PEZI</name>
<sequence length="1087" mass="119400">MADWQQEYDDFGLPIKRRPDDWYAEAAHGNENGPGKSEGRIRASSRTSSRASADGSSRKGGNKVADATSSGEEVNKLASEDEKGRPVFQKKDARDKNTTKQAEATHDHIGDKGAVDNDKRASVTKTGGAKDVRISEYSHMQWTTNDQKEEEEKQGIDEDEGWQTMPAYAPYDIYDDDNRLIAREHNEEDDEKYSYAGMGGAGKGYTRVLVDDDAESATSMDENTHYLFQNAGGTALAEDDDQARDAVSQMQATKDLLTEGQRIAYVGLTRLELSQMVKDIEQVNFTTKSSKKQGQHAAEATKMWSQKIMIRLYTHMDLNAAEQIMIEQLSEHGVISSDLTPQLMANARVKNPMAGSEGSTSNSRPSSRPSLASPRDSVASPRLSGDEFPAEPPPAYDKHEGEELPAVRMPDQLPSSAKLDIDIRWTILCDLFLILIADSIYDARSRVLLERVGKALEIEWIDICRFEKRVTDALEMQQQAETENWNEEEHMESRRKSALKKRYIVMGLATVGGGLVIGLSAGLLAPVIGAGLAAGFTTIGVTGTSSFLAGSAGAAIITSSAGAAGSVIGARAANRRTGAVKTFEYRPLHNNKRVNLIVTISGWMTGKVDDVRLPFSTVDPVMGDIYSVLWEPEMLTSMGDTINILATEALTQGLQQVLGSTILVSLMAALQLPVVLTKLSYLIDNPWSVSLDRAWAAGLILADSLIQRNLGTRPVTLVGYSLGARVIFSCLLELARRGAFGLVQNVYMFGSPIVVKQDEILKVRSVVPGRFVNGYHRNDWILGYLFRLTNGGIRRVAGLAKLEGIPGLENVDCSELVAGHMDYRRAMPRLLREVGWLVESDEFTEIEDPDPENHTERQRELINEIEEARKELEKEGNAASSNTSRSRKSSTFGSFFSRRKKAQKAEWEVYEDSKGAGANGARSAGPAGPSSKMEDKDGNNYGVLFDVDAMRAELAKSGAEDALPVRELQSTLPPMKLPNPTNPRDSLTHTRSVDAFPLFGSPSVAKHPSVDYGHQPYEEDEVQMTFDTGFEDSHRPQRSQTLSSSTSERPPLKPAVTLPNLTSPNPWADPDDDDFGRETEEISMTFA</sequence>
<feature type="compositionally biased region" description="Low complexity" evidence="6">
    <location>
        <begin position="356"/>
        <end position="377"/>
    </location>
</feature>
<evidence type="ECO:0000256" key="6">
    <source>
        <dbReference type="SAM" id="MobiDB-lite"/>
    </source>
</evidence>
<protein>
    <recommendedName>
        <fullName evidence="10">DUF726-domain-containing protein</fullName>
    </recommendedName>
</protein>